<evidence type="ECO:0000313" key="3">
    <source>
        <dbReference type="Proteomes" id="UP000291758"/>
    </source>
</evidence>
<dbReference type="KEGG" id="xyl:ET495_08275"/>
<dbReference type="OrthoDB" id="3781658at2"/>
<name>A0A4P6EKL4_9MICO</name>
<organism evidence="2 3">
    <name type="scientific">Xylanimonas allomyrinae</name>
    <dbReference type="NCBI Taxonomy" id="2509459"/>
    <lineage>
        <taxon>Bacteria</taxon>
        <taxon>Bacillati</taxon>
        <taxon>Actinomycetota</taxon>
        <taxon>Actinomycetes</taxon>
        <taxon>Micrococcales</taxon>
        <taxon>Promicromonosporaceae</taxon>
        <taxon>Xylanimonas</taxon>
    </lineage>
</organism>
<proteinExistence type="predicted"/>
<feature type="region of interest" description="Disordered" evidence="1">
    <location>
        <begin position="118"/>
        <end position="150"/>
    </location>
</feature>
<gene>
    <name evidence="2" type="ORF">ET495_08275</name>
</gene>
<keyword evidence="3" id="KW-1185">Reference proteome</keyword>
<dbReference type="RefSeq" id="WP_129204148.1">
    <property type="nucleotide sequence ID" value="NZ_CP035495.1"/>
</dbReference>
<sequence>MNYPESPVTSAEQAATAMKALARATRTFEDPADTHWTVGNLLSIAGSFIEVLENLAHAHRASIEAAHDDAGRHAAGLAFCLTAADDLHKAALAHADAYRRLDEAASASSRIAWHTDPPITHGVDHAPTATITPMRPYRPNVTADATGPMP</sequence>
<dbReference type="Proteomes" id="UP000291758">
    <property type="component" value="Chromosome"/>
</dbReference>
<accession>A0A4P6EKL4</accession>
<dbReference type="AlphaFoldDB" id="A0A4P6EKL4"/>
<evidence type="ECO:0000256" key="1">
    <source>
        <dbReference type="SAM" id="MobiDB-lite"/>
    </source>
</evidence>
<reference evidence="2 3" key="1">
    <citation type="submission" date="2019-01" db="EMBL/GenBank/DDBJ databases">
        <title>Genome sequencing of strain 2JSPR-7.</title>
        <authorList>
            <person name="Heo J."/>
            <person name="Kim S.-J."/>
            <person name="Kim J.-S."/>
            <person name="Hong S.-B."/>
            <person name="Kwon S.-W."/>
        </authorList>
    </citation>
    <scope>NUCLEOTIDE SEQUENCE [LARGE SCALE GENOMIC DNA]</scope>
    <source>
        <strain evidence="2 3">2JSPR-7</strain>
    </source>
</reference>
<protein>
    <submittedName>
        <fullName evidence="2">Uncharacterized protein</fullName>
    </submittedName>
</protein>
<dbReference type="EMBL" id="CP035495">
    <property type="protein sequence ID" value="QAY63240.1"/>
    <property type="molecule type" value="Genomic_DNA"/>
</dbReference>
<evidence type="ECO:0000313" key="2">
    <source>
        <dbReference type="EMBL" id="QAY63240.1"/>
    </source>
</evidence>